<dbReference type="GO" id="GO:2001120">
    <property type="term" value="P:methanofuran biosynthetic process"/>
    <property type="evidence" value="ECO:0007669"/>
    <property type="project" value="UniProtKB-UniRule"/>
</dbReference>
<comment type="cofactor">
    <cofactor evidence="1 6 7">
        <name>pyridoxal 5'-phosphate</name>
        <dbReference type="ChEBI" id="CHEBI:597326"/>
    </cofactor>
</comment>
<dbReference type="UniPathway" id="UPA00241"/>
<evidence type="ECO:0000256" key="7">
    <source>
        <dbReference type="PIRSR" id="PIRSR602129-50"/>
    </source>
</evidence>
<dbReference type="Proteomes" id="UP000290527">
    <property type="component" value="Unassembled WGS sequence"/>
</dbReference>
<dbReference type="HAMAP" id="MF_01610">
    <property type="entry name" value="MfnA_decarbox"/>
    <property type="match status" value="1"/>
</dbReference>
<comment type="catalytic activity">
    <reaction evidence="6">
        <text>L-aspartate + H(+) = beta-alanine + CO2</text>
        <dbReference type="Rhea" id="RHEA:19497"/>
        <dbReference type="ChEBI" id="CHEBI:15378"/>
        <dbReference type="ChEBI" id="CHEBI:16526"/>
        <dbReference type="ChEBI" id="CHEBI:29991"/>
        <dbReference type="ChEBI" id="CHEBI:57966"/>
        <dbReference type="EC" id="4.1.1.11"/>
    </reaction>
</comment>
<comment type="pathway">
    <text evidence="6">Cofactor biosynthesis; methanofuran biosynthesis.</text>
</comment>
<dbReference type="InterPro" id="IPR020931">
    <property type="entry name" value="MfnA"/>
</dbReference>
<protein>
    <recommendedName>
        <fullName evidence="6">Probable L-tyrosine/L-aspartate decarboxylase</fullName>
        <shortName evidence="6">TDC/ADC</shortName>
        <ecNumber evidence="6">4.1.1.11</ecNumber>
        <ecNumber evidence="6">4.1.1.25</ecNumber>
    </recommendedName>
</protein>
<name>A0A401HR78_9EURY</name>
<dbReference type="PANTHER" id="PTHR42735:SF6">
    <property type="entry name" value="SPHINGOSINE-1-PHOSPHATE LYASE 1"/>
    <property type="match status" value="1"/>
</dbReference>
<dbReference type="EMBL" id="BFAX01000004">
    <property type="protein sequence ID" value="GBF36749.1"/>
    <property type="molecule type" value="Genomic_DNA"/>
</dbReference>
<dbReference type="Pfam" id="PF00282">
    <property type="entry name" value="Pyridoxal_deC"/>
    <property type="match status" value="1"/>
</dbReference>
<dbReference type="InterPro" id="IPR050477">
    <property type="entry name" value="GrpII_AminoAcid_Decarb"/>
</dbReference>
<dbReference type="EC" id="4.1.1.11" evidence="6"/>
<keyword evidence="2 6" id="KW-0210">Decarboxylase</keyword>
<comment type="pathway">
    <text evidence="6">Cofactor biosynthesis; coenzyme A biosynthesis.</text>
</comment>
<dbReference type="InterPro" id="IPR015422">
    <property type="entry name" value="PyrdxlP-dep_Trfase_small"/>
</dbReference>
<dbReference type="GO" id="GO:0030170">
    <property type="term" value="F:pyridoxal phosphate binding"/>
    <property type="evidence" value="ECO:0007669"/>
    <property type="project" value="UniProtKB-UniRule"/>
</dbReference>
<keyword evidence="4 6" id="KW-0456">Lyase</keyword>
<dbReference type="UniPathway" id="UPA00080"/>
<dbReference type="Gene3D" id="3.40.640.10">
    <property type="entry name" value="Type I PLP-dependent aspartate aminotransferase-like (Major domain)"/>
    <property type="match status" value="1"/>
</dbReference>
<evidence type="ECO:0000256" key="1">
    <source>
        <dbReference type="ARBA" id="ARBA00001933"/>
    </source>
</evidence>
<proteinExistence type="inferred from homology"/>
<dbReference type="PROSITE" id="PS00392">
    <property type="entry name" value="DDC_GAD_HDC_YDC"/>
    <property type="match status" value="1"/>
</dbReference>
<evidence type="ECO:0000256" key="3">
    <source>
        <dbReference type="ARBA" id="ARBA00022898"/>
    </source>
</evidence>
<evidence type="ECO:0000256" key="6">
    <source>
        <dbReference type="HAMAP-Rule" id="MF_01610"/>
    </source>
</evidence>
<comment type="catalytic activity">
    <reaction evidence="6">
        <text>L-tyrosine + H(+) = tyramine + CO2</text>
        <dbReference type="Rhea" id="RHEA:14345"/>
        <dbReference type="ChEBI" id="CHEBI:15378"/>
        <dbReference type="ChEBI" id="CHEBI:16526"/>
        <dbReference type="ChEBI" id="CHEBI:58315"/>
        <dbReference type="ChEBI" id="CHEBI:327995"/>
        <dbReference type="EC" id="4.1.1.25"/>
    </reaction>
</comment>
<dbReference type="InterPro" id="IPR021115">
    <property type="entry name" value="Pyridoxal-P_BS"/>
</dbReference>
<dbReference type="AlphaFoldDB" id="A0A401HR78"/>
<keyword evidence="9" id="KW-1185">Reference proteome</keyword>
<dbReference type="GO" id="GO:0015937">
    <property type="term" value="P:coenzyme A biosynthetic process"/>
    <property type="evidence" value="ECO:0007669"/>
    <property type="project" value="UniProtKB-UniRule"/>
</dbReference>
<comment type="caution">
    <text evidence="8">The sequence shown here is derived from an EMBL/GenBank/DDBJ whole genome shotgun (WGS) entry which is preliminary data.</text>
</comment>
<evidence type="ECO:0000256" key="4">
    <source>
        <dbReference type="ARBA" id="ARBA00023239"/>
    </source>
</evidence>
<evidence type="ECO:0000256" key="2">
    <source>
        <dbReference type="ARBA" id="ARBA00022793"/>
    </source>
</evidence>
<evidence type="ECO:0000313" key="9">
    <source>
        <dbReference type="Proteomes" id="UP000290527"/>
    </source>
</evidence>
<reference evidence="8 9" key="1">
    <citation type="journal article" date="2019" name="Int. J. Syst. Evol. Microbiol.">
        <title>Methanofervidicoccus abyssi gen. nov., sp. nov., a hydrogenotrophic methanogen, isolated from a hydrothermal vent chimney in the Mid-Cayman Spreading Center, the Caribbean Sea.</title>
        <authorList>
            <person name="Sakai S."/>
            <person name="Takaki Y."/>
            <person name="Miyazaki M."/>
            <person name="Ogawara M."/>
            <person name="Yanagawa K."/>
            <person name="Miyazaki J."/>
            <person name="Takai K."/>
        </authorList>
    </citation>
    <scope>NUCLEOTIDE SEQUENCE [LARGE SCALE GENOMIC DNA]</scope>
    <source>
        <strain evidence="8 9">HHB</strain>
    </source>
</reference>
<keyword evidence="3 6" id="KW-0663">Pyridoxal phosphate</keyword>
<dbReference type="InterPro" id="IPR015424">
    <property type="entry name" value="PyrdxlP-dep_Trfase"/>
</dbReference>
<dbReference type="NCBIfam" id="TIGR03812">
    <property type="entry name" value="tyr_de_CO2_Arch"/>
    <property type="match status" value="1"/>
</dbReference>
<feature type="modified residue" description="N6-(pyridoxal phosphate)lysine" evidence="6 7">
    <location>
        <position position="245"/>
    </location>
</feature>
<dbReference type="GO" id="GO:0019752">
    <property type="term" value="P:carboxylic acid metabolic process"/>
    <property type="evidence" value="ECO:0007669"/>
    <property type="project" value="InterPro"/>
</dbReference>
<evidence type="ECO:0000313" key="8">
    <source>
        <dbReference type="EMBL" id="GBF36749.1"/>
    </source>
</evidence>
<dbReference type="PANTHER" id="PTHR42735">
    <property type="match status" value="1"/>
</dbReference>
<dbReference type="SUPFAM" id="SSF53383">
    <property type="entry name" value="PLP-dependent transferases"/>
    <property type="match status" value="1"/>
</dbReference>
<dbReference type="GO" id="GO:0004837">
    <property type="term" value="F:tyrosine decarboxylase activity"/>
    <property type="evidence" value="ECO:0007669"/>
    <property type="project" value="UniProtKB-UniRule"/>
</dbReference>
<gene>
    <name evidence="6" type="primary">mfnA</name>
    <name evidence="8" type="ORF">MHHB_P0979</name>
</gene>
<comment type="similarity">
    <text evidence="6">Belongs to the group II decarboxylase family. MfnA subfamily.</text>
</comment>
<organism evidence="8 9">
    <name type="scientific">Methanofervidicoccus abyssi</name>
    <dbReference type="NCBI Taxonomy" id="2082189"/>
    <lineage>
        <taxon>Archaea</taxon>
        <taxon>Methanobacteriati</taxon>
        <taxon>Methanobacteriota</taxon>
        <taxon>Methanomada group</taxon>
        <taxon>Methanococci</taxon>
        <taxon>Methanococcales</taxon>
        <taxon>Methanofervidicoccus</taxon>
    </lineage>
</organism>
<evidence type="ECO:0000256" key="5">
    <source>
        <dbReference type="ARBA" id="ARBA00038302"/>
    </source>
</evidence>
<comment type="similarity">
    <text evidence="5">Belongs to the group II decarboxylase family. Sphingosine-1-phosphate lyase subfamily.</text>
</comment>
<dbReference type="InterPro" id="IPR015421">
    <property type="entry name" value="PyrdxlP-dep_Trfase_major"/>
</dbReference>
<dbReference type="Gene3D" id="3.90.1150.10">
    <property type="entry name" value="Aspartate Aminotransferase, domain 1"/>
    <property type="match status" value="1"/>
</dbReference>
<dbReference type="InterPro" id="IPR002129">
    <property type="entry name" value="PyrdxlP-dep_de-COase"/>
</dbReference>
<dbReference type="EC" id="4.1.1.25" evidence="6"/>
<dbReference type="GO" id="GO:0004068">
    <property type="term" value="F:aspartate 1-decarboxylase activity"/>
    <property type="evidence" value="ECO:0007669"/>
    <property type="project" value="UniProtKB-UniRule"/>
</dbReference>
<comment type="function">
    <text evidence="6">Catalyzes the decarboxylation of L-tyrosine to produce tyramine for methanofuran biosynthesis. Can also catalyze the decarboxylation of L-aspartate to produce beta-alanine for coenzyme A (CoA) biosynthesis.</text>
</comment>
<sequence length="396" mass="45471">MLKEDRRENMEKEREILEKLKKYREMDLKYVDGRILGSMCTKPHPISKKIVEMFLETNLGDPGLFPGTKNLEEEVIKMIGEMLHNKNPFGYIISGGTEANITAMRVVKKMSREKGRKEVNIFIPETAHFSFEKAREMMDLNYIVVPLDKKYTMDVKYIKDYIEDNVEKGIDGIVAIAGSTELGTIDNIPEISKVAKEHNIYIHVDAAFGGFVIPFLEDRYRLEGYNYHFDFSVDNVISITVDPHKMGLAPIPAGGIVFRDSSFKRYLDVETPYLTESYQATLIGTRSGIGVATTWGIMKLLGYEGYRKIVSQCMENTYYLVKRMKEYSFEKAIDPVLNIVAIRDEDPVGTSLILRKMGWYLSTCRCVDALRVVVMPHITKEHIDRFIETLAQCKKY</sequence>
<accession>A0A401HR78</accession>